<dbReference type="EMBL" id="JANBPW010000832">
    <property type="protein sequence ID" value="KAJ1948121.1"/>
    <property type="molecule type" value="Genomic_DNA"/>
</dbReference>
<proteinExistence type="predicted"/>
<dbReference type="Proteomes" id="UP001150603">
    <property type="component" value="Unassembled WGS sequence"/>
</dbReference>
<sequence length="359" mass="39749">MPNKSNKKPALAWSDSSIDAFDCGHVPDYFEALDYVTAPYNLPDKQMILLAMRKMPMLKPHLYAAITSIKTSNGGAQPKWTEVKSILLEVFNSDCSEKKIITDAAMIVLSKKIPLGDEVHILSFVYPLLKAITWWPDSKKLRLVTECLNDILIFRLVISGVPPTPFDSMILGTIEYCRKNQTALRAMRSDSGVTASVLNDEDYFGTGAGVPDEDGEHETKEWLASVADRKGRWSGDTPSEARERILKSFMDKAQMARADSDSKSDEDESFIRKDAHATKSNAKKTPVESSCFYCGKPGHKKDVCSTLKADCKSGYAKMTQHGVELHDGSTLPIYPTTKKPQREVVLRIAGAHKTDAPGV</sequence>
<gene>
    <name evidence="1" type="ORF">FBU59_001740</name>
</gene>
<accession>A0ACC1JCZ0</accession>
<name>A0ACC1JCZ0_9FUNG</name>
<evidence type="ECO:0000313" key="1">
    <source>
        <dbReference type="EMBL" id="KAJ1948121.1"/>
    </source>
</evidence>
<organism evidence="1 2">
    <name type="scientific">Linderina macrospora</name>
    <dbReference type="NCBI Taxonomy" id="4868"/>
    <lineage>
        <taxon>Eukaryota</taxon>
        <taxon>Fungi</taxon>
        <taxon>Fungi incertae sedis</taxon>
        <taxon>Zoopagomycota</taxon>
        <taxon>Kickxellomycotina</taxon>
        <taxon>Kickxellomycetes</taxon>
        <taxon>Kickxellales</taxon>
        <taxon>Kickxellaceae</taxon>
        <taxon>Linderina</taxon>
    </lineage>
</organism>
<reference evidence="1" key="1">
    <citation type="submission" date="2022-07" db="EMBL/GenBank/DDBJ databases">
        <title>Phylogenomic reconstructions and comparative analyses of Kickxellomycotina fungi.</title>
        <authorList>
            <person name="Reynolds N.K."/>
            <person name="Stajich J.E."/>
            <person name="Barry K."/>
            <person name="Grigoriev I.V."/>
            <person name="Crous P."/>
            <person name="Smith M.E."/>
        </authorList>
    </citation>
    <scope>NUCLEOTIDE SEQUENCE</scope>
    <source>
        <strain evidence="1">NRRL 5244</strain>
    </source>
</reference>
<comment type="caution">
    <text evidence="1">The sequence shown here is derived from an EMBL/GenBank/DDBJ whole genome shotgun (WGS) entry which is preliminary data.</text>
</comment>
<evidence type="ECO:0000313" key="2">
    <source>
        <dbReference type="Proteomes" id="UP001150603"/>
    </source>
</evidence>
<protein>
    <submittedName>
        <fullName evidence="1">Uncharacterized protein</fullName>
    </submittedName>
</protein>
<keyword evidence="2" id="KW-1185">Reference proteome</keyword>